<proteinExistence type="predicted"/>
<evidence type="ECO:0000313" key="2">
    <source>
        <dbReference type="Proteomes" id="UP000036202"/>
    </source>
</evidence>
<evidence type="ECO:0008006" key="3">
    <source>
        <dbReference type="Google" id="ProtNLM"/>
    </source>
</evidence>
<name>A0A0H4KIS0_9BACI</name>
<gene>
    <name evidence="1" type="ORF">BEH_11655</name>
</gene>
<dbReference type="SUPFAM" id="SSF101386">
    <property type="entry name" value="all-alpha NTP pyrophosphatases"/>
    <property type="match status" value="1"/>
</dbReference>
<dbReference type="OrthoDB" id="5506143at2"/>
<dbReference type="EMBL" id="CP011974">
    <property type="protein sequence ID" value="AKO92691.1"/>
    <property type="molecule type" value="Genomic_DNA"/>
</dbReference>
<dbReference type="InterPro" id="IPR016947">
    <property type="entry name" value="UCP030140"/>
</dbReference>
<dbReference type="AlphaFoldDB" id="A0A0H4KIS0"/>
<reference evidence="2" key="2">
    <citation type="submission" date="2015-06" db="EMBL/GenBank/DDBJ databases">
        <title>Genome Sequence of Bacillus endophyticus and Analysis of its Companion Mechanism in the Ketogulonigenium vulgare-Bacillus strain Consortium.</title>
        <authorList>
            <person name="Jia N."/>
            <person name="Du J."/>
            <person name="Ding M.-Z."/>
            <person name="Gao F."/>
            <person name="Yuan Y.-J."/>
        </authorList>
    </citation>
    <scope>NUCLEOTIDE SEQUENCE [LARGE SCALE GENOMIC DNA]</scope>
    <source>
        <strain evidence="2">Hbe603</strain>
    </source>
</reference>
<dbReference type="Pfam" id="PF08761">
    <property type="entry name" value="dUTPase_2"/>
    <property type="match status" value="1"/>
</dbReference>
<evidence type="ECO:0000313" key="1">
    <source>
        <dbReference type="EMBL" id="AKO92691.1"/>
    </source>
</evidence>
<dbReference type="Proteomes" id="UP000036202">
    <property type="component" value="Chromosome"/>
</dbReference>
<dbReference type="Gene3D" id="1.10.4010.10">
    <property type="entry name" value="Type II deoxyuridine triphosphatase"/>
    <property type="match status" value="1"/>
</dbReference>
<organism evidence="1 2">
    <name type="scientific">Priestia filamentosa</name>
    <dbReference type="NCBI Taxonomy" id="1402861"/>
    <lineage>
        <taxon>Bacteria</taxon>
        <taxon>Bacillati</taxon>
        <taxon>Bacillota</taxon>
        <taxon>Bacilli</taxon>
        <taxon>Bacillales</taxon>
        <taxon>Bacillaceae</taxon>
        <taxon>Priestia</taxon>
    </lineage>
</organism>
<protein>
    <recommendedName>
        <fullName evidence="3">dUTPase</fullName>
    </recommendedName>
</protein>
<dbReference type="InterPro" id="IPR014871">
    <property type="entry name" value="dUTPase/dCTP_pyrophosphatase"/>
</dbReference>
<dbReference type="RefSeq" id="WP_046217253.1">
    <property type="nucleotide sequence ID" value="NZ_CP011974.1"/>
</dbReference>
<keyword evidence="2" id="KW-1185">Reference proteome</keyword>
<reference evidence="1 2" key="1">
    <citation type="journal article" date="2015" name="PLoS ONE">
        <title>Genome Sequence of Bacillus endophyticus and Analysis of Its Companion Mechanism in the Ketogulonigenium vulgare-Bacillus Strain Consortium.</title>
        <authorList>
            <person name="Jia N."/>
            <person name="Du J."/>
            <person name="Ding M.Z."/>
            <person name="Gao F."/>
            <person name="Yuan Y.J."/>
        </authorList>
    </citation>
    <scope>NUCLEOTIDE SEQUENCE [LARGE SCALE GENOMIC DNA]</scope>
    <source>
        <strain evidence="1 2">Hbe603</strain>
    </source>
</reference>
<dbReference type="PIRSF" id="PIRSF030140">
    <property type="entry name" value="UCP030140"/>
    <property type="match status" value="1"/>
</dbReference>
<accession>A0A0H4KIS0</accession>
<dbReference type="CDD" id="cd11527">
    <property type="entry name" value="NTP-PPase_dUTPase"/>
    <property type="match status" value="1"/>
</dbReference>
<dbReference type="KEGG" id="beo:BEH_11655"/>
<sequence length="184" mass="21431">MKLERLFEIQKTLDEKIVENKGLQGENLLDKKVLALQVELGECANEYRVFKFWSNDQEPRTAWKQPSYRGGYIERNLVLEEYVDCLHFILSIGLELSISGNVVRNERFNKNRNVIQQFTSMFVAISDLLGNIWLDRPAGIVDQYHDMVTQFILLGEKLGFTGEQIEQAYLDKNKVNHERQANGY</sequence>
<dbReference type="PATRIC" id="fig|135735.6.peg.2440"/>